<proteinExistence type="predicted"/>
<organism evidence="2">
    <name type="scientific">uncultured Caudovirales phage</name>
    <dbReference type="NCBI Taxonomy" id="2100421"/>
    <lineage>
        <taxon>Viruses</taxon>
        <taxon>Duplodnaviria</taxon>
        <taxon>Heunggongvirae</taxon>
        <taxon>Uroviricota</taxon>
        <taxon>Caudoviricetes</taxon>
        <taxon>Peduoviridae</taxon>
        <taxon>Maltschvirus</taxon>
        <taxon>Maltschvirus maltsch</taxon>
    </lineage>
</organism>
<dbReference type="EMBL" id="LR797126">
    <property type="protein sequence ID" value="CAB4188194.1"/>
    <property type="molecule type" value="Genomic_DNA"/>
</dbReference>
<accession>A0A6J5R921</accession>
<protein>
    <submittedName>
        <fullName evidence="2">Uncharacterized protein</fullName>
    </submittedName>
</protein>
<name>A0A6J5R921_9CAUD</name>
<dbReference type="EMBL" id="LR796505">
    <property type="protein sequence ID" value="CAB4149012.1"/>
    <property type="molecule type" value="Genomic_DNA"/>
</dbReference>
<reference evidence="2" key="1">
    <citation type="submission" date="2020-05" db="EMBL/GenBank/DDBJ databases">
        <authorList>
            <person name="Chiriac C."/>
            <person name="Salcher M."/>
            <person name="Ghai R."/>
            <person name="Kavagutti S V."/>
        </authorList>
    </citation>
    <scope>NUCLEOTIDE SEQUENCE</scope>
</reference>
<evidence type="ECO:0000313" key="2">
    <source>
        <dbReference type="EMBL" id="CAB4188194.1"/>
    </source>
</evidence>
<gene>
    <name evidence="2" type="ORF">UFOVP1179_6</name>
    <name evidence="1" type="ORF">UFOVP524_46</name>
</gene>
<sequence>MKGIPDEDKRAALAIREIVARFVEEANADSVVVMWTSNTKIGTKAKITTWGNQFAIRDMIKTASDDYCIERINAIKLKINKKPKPKDEP</sequence>
<evidence type="ECO:0000313" key="1">
    <source>
        <dbReference type="EMBL" id="CAB4149012.1"/>
    </source>
</evidence>